<sequence>MAPAPHSIVITAESKLFAPQAEKLAQQQGWQWLPKGKPPEQSSVLLLGIDGLQLLPEVDRRKEKPLRVVLSGGPIDPSGAEAWVRGQPLARAIGIKGARTPSVLDATAGLGEDGWLIARLGCSVTLLERDPVMAALLADGLNRAQLNMETAEVAKRVTLHHGDALSWFKENSPSIDVVYLDPMFPHKGKGSLPKRAMQMIRAQVGEEDNAQALLEAARGVDTSRIVVKRPVKAPLLEGPKPSFQLAGRSTRLDVYLTPRAEEQPHG</sequence>
<dbReference type="InterPro" id="IPR007536">
    <property type="entry name" value="16SrRNA_methylTrfase_J"/>
</dbReference>
<name>A0A1S7LDI9_MAGMO</name>
<dbReference type="GO" id="GO:0008990">
    <property type="term" value="F:rRNA (guanine-N2-)-methyltransferase activity"/>
    <property type="evidence" value="ECO:0007669"/>
    <property type="project" value="UniProtKB-UniRule"/>
</dbReference>
<comment type="subcellular location">
    <subcellularLocation>
        <location evidence="1">Cytoplasm</location>
    </subcellularLocation>
</comment>
<evidence type="ECO:0000256" key="1">
    <source>
        <dbReference type="HAMAP-Rule" id="MF_01523"/>
    </source>
</evidence>
<dbReference type="Gene3D" id="3.40.50.150">
    <property type="entry name" value="Vaccinia Virus protein VP39"/>
    <property type="match status" value="1"/>
</dbReference>
<keyword evidence="1" id="KW-0808">Transferase</keyword>
<dbReference type="GO" id="GO:0005737">
    <property type="term" value="C:cytoplasm"/>
    <property type="evidence" value="ECO:0007669"/>
    <property type="project" value="UniProtKB-SubCell"/>
</dbReference>
<evidence type="ECO:0000313" key="2">
    <source>
        <dbReference type="EMBL" id="CRH04992.1"/>
    </source>
</evidence>
<accession>A0A1S7LDI9</accession>
<proteinExistence type="inferred from homology"/>
<keyword evidence="1" id="KW-0698">rRNA processing</keyword>
<keyword evidence="1" id="KW-0963">Cytoplasm</keyword>
<comment type="catalytic activity">
    <reaction evidence="1">
        <text>guanosine(1516) in 16S rRNA + S-adenosyl-L-methionine = N(2)-methylguanosine(1516) in 16S rRNA + S-adenosyl-L-homocysteine + H(+)</text>
        <dbReference type="Rhea" id="RHEA:43220"/>
        <dbReference type="Rhea" id="RHEA-COMP:10412"/>
        <dbReference type="Rhea" id="RHEA-COMP:10413"/>
        <dbReference type="ChEBI" id="CHEBI:15378"/>
        <dbReference type="ChEBI" id="CHEBI:57856"/>
        <dbReference type="ChEBI" id="CHEBI:59789"/>
        <dbReference type="ChEBI" id="CHEBI:74269"/>
        <dbReference type="ChEBI" id="CHEBI:74481"/>
        <dbReference type="EC" id="2.1.1.242"/>
    </reaction>
</comment>
<protein>
    <recommendedName>
        <fullName evidence="1">Ribosomal RNA small subunit methyltransferase J</fullName>
        <ecNumber evidence="1">2.1.1.242</ecNumber>
    </recommendedName>
    <alternativeName>
        <fullName evidence="1">16S rRNA m2G1516 methyltransferase</fullName>
    </alternativeName>
    <alternativeName>
        <fullName evidence="1">rRNA (guanine-N(2)-)-methyltransferase</fullName>
    </alternativeName>
</protein>
<dbReference type="CDD" id="cd02440">
    <property type="entry name" value="AdoMet_MTases"/>
    <property type="match status" value="1"/>
</dbReference>
<reference evidence="2" key="1">
    <citation type="submission" date="2015-04" db="EMBL/GenBank/DDBJ databases">
        <authorList>
            <person name="Syromyatnikov M.Y."/>
            <person name="Popov V.N."/>
        </authorList>
    </citation>
    <scope>NUCLEOTIDE SEQUENCE</scope>
    <source>
        <strain evidence="2">MO-1</strain>
    </source>
</reference>
<keyword evidence="1" id="KW-0489">Methyltransferase</keyword>
<dbReference type="Pfam" id="PF04445">
    <property type="entry name" value="SAM_MT"/>
    <property type="match status" value="1"/>
</dbReference>
<dbReference type="EC" id="2.1.1.242" evidence="1"/>
<keyword evidence="1" id="KW-0949">S-adenosyl-L-methionine</keyword>
<dbReference type="SUPFAM" id="SSF53335">
    <property type="entry name" value="S-adenosyl-L-methionine-dependent methyltransferases"/>
    <property type="match status" value="1"/>
</dbReference>
<dbReference type="PANTHER" id="PTHR36112:SF1">
    <property type="entry name" value="RIBOSOMAL RNA SMALL SUBUNIT METHYLTRANSFERASE J"/>
    <property type="match status" value="1"/>
</dbReference>
<gene>
    <name evidence="1" type="primary">rsmJ</name>
    <name evidence="2" type="ORF">MAGMO_0791</name>
</gene>
<comment type="function">
    <text evidence="1">Specifically methylates the guanosine in position 1516 of 16S rRNA.</text>
</comment>
<dbReference type="AlphaFoldDB" id="A0A1S7LDI9"/>
<dbReference type="HAMAP" id="MF_01523">
    <property type="entry name" value="16SrRNA_methyltr_J"/>
    <property type="match status" value="1"/>
</dbReference>
<comment type="similarity">
    <text evidence="1">Belongs to the methyltransferase superfamily. RsmJ family.</text>
</comment>
<dbReference type="PANTHER" id="PTHR36112">
    <property type="entry name" value="RIBOSOMAL RNA SMALL SUBUNIT METHYLTRANSFERASE J"/>
    <property type="match status" value="1"/>
</dbReference>
<organism evidence="2">
    <name type="scientific">Magnetococcus massalia (strain MO-1)</name>
    <dbReference type="NCBI Taxonomy" id="451514"/>
    <lineage>
        <taxon>Bacteria</taxon>
        <taxon>Pseudomonadati</taxon>
        <taxon>Pseudomonadota</taxon>
        <taxon>Magnetococcia</taxon>
        <taxon>Magnetococcales</taxon>
        <taxon>Magnetococcaceae</taxon>
        <taxon>Magnetococcus</taxon>
    </lineage>
</organism>
<dbReference type="EMBL" id="LO017727">
    <property type="protein sequence ID" value="CRH04992.1"/>
    <property type="molecule type" value="Genomic_DNA"/>
</dbReference>
<dbReference type="InterPro" id="IPR029063">
    <property type="entry name" value="SAM-dependent_MTases_sf"/>
</dbReference>
<feature type="binding site" evidence="1">
    <location>
        <position position="181"/>
    </location>
    <ligand>
        <name>S-adenosyl-L-methionine</name>
        <dbReference type="ChEBI" id="CHEBI:59789"/>
    </ligand>
</feature>
<comment type="caution">
    <text evidence="1">Lacks conserved residue(s) required for the propagation of feature annotation.</text>
</comment>
<feature type="binding site" evidence="1">
    <location>
        <begin position="128"/>
        <end position="129"/>
    </location>
    <ligand>
        <name>S-adenosyl-L-methionine</name>
        <dbReference type="ChEBI" id="CHEBI:59789"/>
    </ligand>
</feature>